<reference evidence="1 2" key="1">
    <citation type="submission" date="2017-11" db="EMBL/GenBank/DDBJ databases">
        <title>The genome of Rhizophagus clarus HR1 reveals common genetic basis of auxotrophy among arbuscular mycorrhizal fungi.</title>
        <authorList>
            <person name="Kobayashi Y."/>
        </authorList>
    </citation>
    <scope>NUCLEOTIDE SEQUENCE [LARGE SCALE GENOMIC DNA]</scope>
    <source>
        <strain evidence="1 2">HR1</strain>
    </source>
</reference>
<evidence type="ECO:0000313" key="1">
    <source>
        <dbReference type="EMBL" id="GBC07348.1"/>
    </source>
</evidence>
<proteinExistence type="predicted"/>
<protein>
    <submittedName>
        <fullName evidence="1">Uncharacterized protein</fullName>
    </submittedName>
</protein>
<gene>
    <name evidence="1" type="ORF">RclHR1_00740031</name>
</gene>
<evidence type="ECO:0000313" key="2">
    <source>
        <dbReference type="Proteomes" id="UP000247702"/>
    </source>
</evidence>
<dbReference type="AlphaFoldDB" id="A0A2Z6RW81"/>
<dbReference type="Proteomes" id="UP000247702">
    <property type="component" value="Unassembled WGS sequence"/>
</dbReference>
<organism evidence="1 2">
    <name type="scientific">Rhizophagus clarus</name>
    <dbReference type="NCBI Taxonomy" id="94130"/>
    <lineage>
        <taxon>Eukaryota</taxon>
        <taxon>Fungi</taxon>
        <taxon>Fungi incertae sedis</taxon>
        <taxon>Mucoromycota</taxon>
        <taxon>Glomeromycotina</taxon>
        <taxon>Glomeromycetes</taxon>
        <taxon>Glomerales</taxon>
        <taxon>Glomeraceae</taxon>
        <taxon>Rhizophagus</taxon>
    </lineage>
</organism>
<sequence length="103" mass="11147">MTSQGKKPVKSAVKLGKSTLTSKSITPTSKFTSKSTSSTSSALIVATLTPPGLETEPGITGEPVDCIFRVIVRNNPTIDEFKNLIKKVNEPEFDEVAIRQLRL</sequence>
<keyword evidence="2" id="KW-1185">Reference proteome</keyword>
<accession>A0A2Z6RW81</accession>
<comment type="caution">
    <text evidence="1">The sequence shown here is derived from an EMBL/GenBank/DDBJ whole genome shotgun (WGS) entry which is preliminary data.</text>
</comment>
<name>A0A2Z6RW81_9GLOM</name>
<dbReference type="EMBL" id="BEXD01004137">
    <property type="protein sequence ID" value="GBC07348.1"/>
    <property type="molecule type" value="Genomic_DNA"/>
</dbReference>